<organism evidence="1 2">
    <name type="scientific">Naasia lichenicola</name>
    <dbReference type="NCBI Taxonomy" id="2565933"/>
    <lineage>
        <taxon>Bacteria</taxon>
        <taxon>Bacillati</taxon>
        <taxon>Actinomycetota</taxon>
        <taxon>Actinomycetes</taxon>
        <taxon>Micrococcales</taxon>
        <taxon>Microbacteriaceae</taxon>
        <taxon>Naasia</taxon>
    </lineage>
</organism>
<keyword evidence="2" id="KW-1185">Reference proteome</keyword>
<proteinExistence type="predicted"/>
<dbReference type="Proteomes" id="UP000309133">
    <property type="component" value="Unassembled WGS sequence"/>
</dbReference>
<gene>
    <name evidence="1" type="ORF">E6C64_02200</name>
</gene>
<protein>
    <submittedName>
        <fullName evidence="1">OmdA domain containing protein</fullName>
    </submittedName>
</protein>
<dbReference type="RefSeq" id="WP_136425968.1">
    <property type="nucleotide sequence ID" value="NZ_SSSM01000001.1"/>
</dbReference>
<name>A0A4V3WTT1_9MICO</name>
<dbReference type="OrthoDB" id="9796999at2"/>
<sequence length="188" mass="20791">MADPVSEPRQFPDVASWEAWLEAHAETETEIWVKIAKKGSGIPSITVREALEGVLCFGWIDGQRKGWDEQFFLQRYCRRRARSTWSQVNVDLVAKLAEEGRMRASGLREVERAQADGRWEMAYVSQRDFVLPDDFQAALDANPAAAAAYSSLGKTAQYLAAFPAIKAKTPAGRASAISVAIDRLAASE</sequence>
<accession>A0A4V3WTT1</accession>
<evidence type="ECO:0000313" key="1">
    <source>
        <dbReference type="EMBL" id="THG33187.1"/>
    </source>
</evidence>
<reference evidence="1 2" key="1">
    <citation type="submission" date="2019-04" db="EMBL/GenBank/DDBJ databases">
        <authorList>
            <person name="Jiang L."/>
        </authorList>
    </citation>
    <scope>NUCLEOTIDE SEQUENCE [LARGE SCALE GENOMIC DNA]</scope>
    <source>
        <strain evidence="1 2">YIM 131853</strain>
    </source>
</reference>
<evidence type="ECO:0000313" key="2">
    <source>
        <dbReference type="Proteomes" id="UP000309133"/>
    </source>
</evidence>
<dbReference type="Pfam" id="PF13376">
    <property type="entry name" value="OmdA"/>
    <property type="match status" value="1"/>
</dbReference>
<dbReference type="AlphaFoldDB" id="A0A4V3WTT1"/>
<comment type="caution">
    <text evidence="1">The sequence shown here is derived from an EMBL/GenBank/DDBJ whole genome shotgun (WGS) entry which is preliminary data.</text>
</comment>
<dbReference type="EMBL" id="SSSM01000001">
    <property type="protein sequence ID" value="THG33187.1"/>
    <property type="molecule type" value="Genomic_DNA"/>
</dbReference>